<feature type="site" description="Lowers pKa of active site Tyr" evidence="6">
    <location>
        <position position="76"/>
    </location>
</feature>
<evidence type="ECO:0000256" key="5">
    <source>
        <dbReference type="PIRSR" id="PIRSR000097-2"/>
    </source>
</evidence>
<comment type="caution">
    <text evidence="8">The sequence shown here is derived from an EMBL/GenBank/DDBJ whole genome shotgun (WGS) entry which is preliminary data.</text>
</comment>
<dbReference type="STRING" id="5217.A0A4Q1BTJ1"/>
<dbReference type="PIRSF" id="PIRSF000097">
    <property type="entry name" value="AKR"/>
    <property type="match status" value="1"/>
</dbReference>
<evidence type="ECO:0000256" key="1">
    <source>
        <dbReference type="ARBA" id="ARBA00007905"/>
    </source>
</evidence>
<evidence type="ECO:0000256" key="3">
    <source>
        <dbReference type="ARBA" id="ARBA00023002"/>
    </source>
</evidence>
<dbReference type="GO" id="GO:0016616">
    <property type="term" value="F:oxidoreductase activity, acting on the CH-OH group of donors, NAD or NADP as acceptor"/>
    <property type="evidence" value="ECO:0007669"/>
    <property type="project" value="UniProtKB-ARBA"/>
</dbReference>
<dbReference type="Gene3D" id="3.20.20.100">
    <property type="entry name" value="NADP-dependent oxidoreductase domain"/>
    <property type="match status" value="1"/>
</dbReference>
<dbReference type="InParanoid" id="A0A4Q1BTJ1"/>
<organism evidence="8 9">
    <name type="scientific">Tremella mesenterica</name>
    <name type="common">Jelly fungus</name>
    <dbReference type="NCBI Taxonomy" id="5217"/>
    <lineage>
        <taxon>Eukaryota</taxon>
        <taxon>Fungi</taxon>
        <taxon>Dikarya</taxon>
        <taxon>Basidiomycota</taxon>
        <taxon>Agaricomycotina</taxon>
        <taxon>Tremellomycetes</taxon>
        <taxon>Tremellales</taxon>
        <taxon>Tremellaceae</taxon>
        <taxon>Tremella</taxon>
    </lineage>
</organism>
<sequence>MSILTKKFNDGNEIPIVGYGIGTANSRQECSAQIVSALNTGYRYIDTAEMYKNCPSVKDALAEWGGKREDVFILTKWGLADLSGNNDPRETLLKLLEQMGLDYVDLYLIHTPLVINGRTQSECWKMMEDLKKEGLALSIGVSNYREEDFLAFETTWEIPPAVNQLEYHPYNAHPANMIRMKTICDKHEILIMAYGSLAPLTRATGPPLENVIEGMAKETGMTTGQVLLKWSEQYSGGISVTTSTKVQRQKEQLEAFTIWPPLSDDQVDRIAQVGKERYFRHFGKSIWDKAAP</sequence>
<dbReference type="OrthoDB" id="416253at2759"/>
<dbReference type="SUPFAM" id="SSF51430">
    <property type="entry name" value="NAD(P)-linked oxidoreductase"/>
    <property type="match status" value="1"/>
</dbReference>
<dbReference type="Proteomes" id="UP000289152">
    <property type="component" value="Unassembled WGS sequence"/>
</dbReference>
<dbReference type="PANTHER" id="PTHR43827">
    <property type="entry name" value="2,5-DIKETO-D-GLUCONIC ACID REDUCTASE"/>
    <property type="match status" value="1"/>
</dbReference>
<reference evidence="8 9" key="1">
    <citation type="submission" date="2016-06" db="EMBL/GenBank/DDBJ databases">
        <title>Evolution of pathogenesis and genome organization in the Tremellales.</title>
        <authorList>
            <person name="Cuomo C."/>
            <person name="Litvintseva A."/>
            <person name="Heitman J."/>
            <person name="Chen Y."/>
            <person name="Sun S."/>
            <person name="Springer D."/>
            <person name="Dromer F."/>
            <person name="Young S."/>
            <person name="Zeng Q."/>
            <person name="Chapman S."/>
            <person name="Gujja S."/>
            <person name="Saif S."/>
            <person name="Birren B."/>
        </authorList>
    </citation>
    <scope>NUCLEOTIDE SEQUENCE [LARGE SCALE GENOMIC DNA]</scope>
    <source>
        <strain evidence="8 9">ATCC 28783</strain>
    </source>
</reference>
<evidence type="ECO:0000256" key="2">
    <source>
        <dbReference type="ARBA" id="ARBA00022857"/>
    </source>
</evidence>
<dbReference type="InterPro" id="IPR044494">
    <property type="entry name" value="AKR3C2/3"/>
</dbReference>
<comment type="similarity">
    <text evidence="1">Belongs to the aldo/keto reductase family.</text>
</comment>
<dbReference type="Pfam" id="PF00248">
    <property type="entry name" value="Aldo_ket_red"/>
    <property type="match status" value="1"/>
</dbReference>
<keyword evidence="9" id="KW-1185">Reference proteome</keyword>
<evidence type="ECO:0000313" key="9">
    <source>
        <dbReference type="Proteomes" id="UP000289152"/>
    </source>
</evidence>
<evidence type="ECO:0000313" key="8">
    <source>
        <dbReference type="EMBL" id="RXK41394.1"/>
    </source>
</evidence>
<dbReference type="CDD" id="cd19120">
    <property type="entry name" value="AKR_AKR3C2-3"/>
    <property type="match status" value="1"/>
</dbReference>
<evidence type="ECO:0000256" key="4">
    <source>
        <dbReference type="PIRSR" id="PIRSR000097-1"/>
    </source>
</evidence>
<dbReference type="AlphaFoldDB" id="A0A4Q1BTJ1"/>
<dbReference type="InterPro" id="IPR036812">
    <property type="entry name" value="NAD(P)_OxRdtase_dom_sf"/>
</dbReference>
<keyword evidence="2" id="KW-0521">NADP</keyword>
<dbReference type="GO" id="GO:0016652">
    <property type="term" value="F:oxidoreductase activity, acting on NAD(P)H as acceptor"/>
    <property type="evidence" value="ECO:0007669"/>
    <property type="project" value="InterPro"/>
</dbReference>
<proteinExistence type="inferred from homology"/>
<evidence type="ECO:0000256" key="6">
    <source>
        <dbReference type="PIRSR" id="PIRSR000097-3"/>
    </source>
</evidence>
<evidence type="ECO:0000259" key="7">
    <source>
        <dbReference type="Pfam" id="PF00248"/>
    </source>
</evidence>
<dbReference type="EMBL" id="SDIL01000009">
    <property type="protein sequence ID" value="RXK41394.1"/>
    <property type="molecule type" value="Genomic_DNA"/>
</dbReference>
<feature type="domain" description="NADP-dependent oxidoreductase" evidence="7">
    <location>
        <begin position="23"/>
        <end position="273"/>
    </location>
</feature>
<dbReference type="InterPro" id="IPR023210">
    <property type="entry name" value="NADP_OxRdtase_dom"/>
</dbReference>
<dbReference type="PRINTS" id="PR00069">
    <property type="entry name" value="ALDKETRDTASE"/>
</dbReference>
<gene>
    <name evidence="8" type="ORF">M231_01299</name>
</gene>
<protein>
    <recommendedName>
        <fullName evidence="7">NADP-dependent oxidoreductase domain-containing protein</fullName>
    </recommendedName>
</protein>
<dbReference type="VEuPathDB" id="FungiDB:TREMEDRAFT_62793"/>
<dbReference type="PANTHER" id="PTHR43827:SF3">
    <property type="entry name" value="NADP-DEPENDENT OXIDOREDUCTASE DOMAIN-CONTAINING PROTEIN"/>
    <property type="match status" value="1"/>
</dbReference>
<feature type="active site" description="Proton donor" evidence="4">
    <location>
        <position position="51"/>
    </location>
</feature>
<accession>A0A4Q1BTJ1</accession>
<name>A0A4Q1BTJ1_TREME</name>
<feature type="binding site" evidence="5">
    <location>
        <position position="110"/>
    </location>
    <ligand>
        <name>substrate</name>
    </ligand>
</feature>
<keyword evidence="3" id="KW-0560">Oxidoreductase</keyword>
<dbReference type="InterPro" id="IPR020471">
    <property type="entry name" value="AKR"/>
</dbReference>